<evidence type="ECO:0000313" key="2">
    <source>
        <dbReference type="EMBL" id="MEK8053229.1"/>
    </source>
</evidence>
<name>A0ABU9CN26_9BURK</name>
<feature type="domain" description="Glyoxalase-like" evidence="1">
    <location>
        <begin position="5"/>
        <end position="179"/>
    </location>
</feature>
<keyword evidence="3" id="KW-1185">Reference proteome</keyword>
<dbReference type="InterPro" id="IPR025870">
    <property type="entry name" value="Glyoxalase-like_dom"/>
</dbReference>
<dbReference type="RefSeq" id="WP_341412971.1">
    <property type="nucleotide sequence ID" value="NZ_JBBUTH010000011.1"/>
</dbReference>
<sequence length="220" mass="23464">MNCDLDHLAVLAATLEEGAAWCEATLGVAPGPGGRHALMGTHNRLLRIDGEGFPQAYLEIIAIDPDALPPGRARWFGLDDAAEQARLRRDGPRLAHAVLRASDVDVMRQGLIELACQPGPMLSLSRETPAGTLSWRILVRDDGAIDLAGHLPTLIQWQGAHPTEAMPASPLRLRAATLGGLPARVRQLLRLRGVKGTDDGPAVSVTLDTPLGEVTLRSDP</sequence>
<reference evidence="2 3" key="1">
    <citation type="submission" date="2024-04" db="EMBL/GenBank/DDBJ databases">
        <title>Novel species of the genus Ideonella isolated from streams.</title>
        <authorList>
            <person name="Lu H."/>
        </authorList>
    </citation>
    <scope>NUCLEOTIDE SEQUENCE [LARGE SCALE GENOMIC DNA]</scope>
    <source>
        <strain evidence="2 3">DXS22W</strain>
    </source>
</reference>
<dbReference type="Gene3D" id="3.10.180.10">
    <property type="entry name" value="2,3-Dihydroxybiphenyl 1,2-Dioxygenase, domain 1"/>
    <property type="match status" value="1"/>
</dbReference>
<accession>A0ABU9CN26</accession>
<proteinExistence type="predicted"/>
<dbReference type="Proteomes" id="UP001365405">
    <property type="component" value="Unassembled WGS sequence"/>
</dbReference>
<dbReference type="InterPro" id="IPR029068">
    <property type="entry name" value="Glyas_Bleomycin-R_OHBP_Dase"/>
</dbReference>
<evidence type="ECO:0000259" key="1">
    <source>
        <dbReference type="Pfam" id="PF13468"/>
    </source>
</evidence>
<dbReference type="EMBL" id="JBBUTH010000011">
    <property type="protein sequence ID" value="MEK8053229.1"/>
    <property type="molecule type" value="Genomic_DNA"/>
</dbReference>
<organism evidence="2 3">
    <name type="scientific">Pseudaquabacterium inlustre</name>
    <dbReference type="NCBI Taxonomy" id="2984192"/>
    <lineage>
        <taxon>Bacteria</taxon>
        <taxon>Pseudomonadati</taxon>
        <taxon>Pseudomonadota</taxon>
        <taxon>Betaproteobacteria</taxon>
        <taxon>Burkholderiales</taxon>
        <taxon>Sphaerotilaceae</taxon>
        <taxon>Pseudaquabacterium</taxon>
    </lineage>
</organism>
<comment type="caution">
    <text evidence="2">The sequence shown here is derived from an EMBL/GenBank/DDBJ whole genome shotgun (WGS) entry which is preliminary data.</text>
</comment>
<gene>
    <name evidence="2" type="ORF">AACH10_23440</name>
</gene>
<evidence type="ECO:0000313" key="3">
    <source>
        <dbReference type="Proteomes" id="UP001365405"/>
    </source>
</evidence>
<dbReference type="Pfam" id="PF13468">
    <property type="entry name" value="Glyoxalase_3"/>
    <property type="match status" value="1"/>
</dbReference>
<protein>
    <submittedName>
        <fullName evidence="2">VOC family protein</fullName>
    </submittedName>
</protein>